<dbReference type="SUPFAM" id="SSF53474">
    <property type="entry name" value="alpha/beta-Hydrolases"/>
    <property type="match status" value="1"/>
</dbReference>
<dbReference type="InterPro" id="IPR029058">
    <property type="entry name" value="AB_hydrolase_fold"/>
</dbReference>
<gene>
    <name evidence="1" type="ORF">GCM10011452_11450</name>
</gene>
<reference evidence="1" key="2">
    <citation type="submission" date="2020-09" db="EMBL/GenBank/DDBJ databases">
        <authorList>
            <person name="Sun Q."/>
            <person name="Kim S."/>
        </authorList>
    </citation>
    <scope>NUCLEOTIDE SEQUENCE</scope>
    <source>
        <strain evidence="1">KCTC 23714</strain>
    </source>
</reference>
<dbReference type="AlphaFoldDB" id="A0A918IQ52"/>
<dbReference type="InterPro" id="IPR014586">
    <property type="entry name" value="UCP033909"/>
</dbReference>
<dbReference type="Pfam" id="PF05990">
    <property type="entry name" value="DUF900"/>
    <property type="match status" value="1"/>
</dbReference>
<accession>A0A918IQ52</accession>
<name>A0A918IQ52_9RHOB</name>
<dbReference type="InterPro" id="IPR010297">
    <property type="entry name" value="DUF900_hydrolase"/>
</dbReference>
<evidence type="ECO:0008006" key="3">
    <source>
        <dbReference type="Google" id="ProtNLM"/>
    </source>
</evidence>
<protein>
    <recommendedName>
        <fullName evidence="3">Esterase/lipase superfamily enzyme</fullName>
    </recommendedName>
</protein>
<dbReference type="PANTHER" id="PTHR36513:SF1">
    <property type="entry name" value="TRANSMEMBRANE PROTEIN"/>
    <property type="match status" value="1"/>
</dbReference>
<dbReference type="EMBL" id="BMYQ01000002">
    <property type="protein sequence ID" value="GGW25441.1"/>
    <property type="molecule type" value="Genomic_DNA"/>
</dbReference>
<organism evidence="1 2">
    <name type="scientific">Gemmobacter lanyuensis</name>
    <dbReference type="NCBI Taxonomy" id="1054497"/>
    <lineage>
        <taxon>Bacteria</taxon>
        <taxon>Pseudomonadati</taxon>
        <taxon>Pseudomonadota</taxon>
        <taxon>Alphaproteobacteria</taxon>
        <taxon>Rhodobacterales</taxon>
        <taxon>Paracoccaceae</taxon>
        <taxon>Gemmobacter</taxon>
    </lineage>
</organism>
<keyword evidence="2" id="KW-1185">Reference proteome</keyword>
<reference evidence="1" key="1">
    <citation type="journal article" date="2014" name="Int. J. Syst. Evol. Microbiol.">
        <title>Complete genome sequence of Corynebacterium casei LMG S-19264T (=DSM 44701T), isolated from a smear-ripened cheese.</title>
        <authorList>
            <consortium name="US DOE Joint Genome Institute (JGI-PGF)"/>
            <person name="Walter F."/>
            <person name="Albersmeier A."/>
            <person name="Kalinowski J."/>
            <person name="Ruckert C."/>
        </authorList>
    </citation>
    <scope>NUCLEOTIDE SEQUENCE</scope>
    <source>
        <strain evidence="1">KCTC 23714</strain>
    </source>
</reference>
<dbReference type="PANTHER" id="PTHR36513">
    <property type="entry name" value="ABC TRANSMEMBRANE TYPE-1 DOMAIN-CONTAINING PROTEIN"/>
    <property type="match status" value="1"/>
</dbReference>
<comment type="caution">
    <text evidence="1">The sequence shown here is derived from an EMBL/GenBank/DDBJ whole genome shotgun (WGS) entry which is preliminary data.</text>
</comment>
<dbReference type="PIRSF" id="PIRSF033909">
    <property type="entry name" value="UCP033909"/>
    <property type="match status" value="1"/>
</dbReference>
<evidence type="ECO:0000313" key="2">
    <source>
        <dbReference type="Proteomes" id="UP000628984"/>
    </source>
</evidence>
<dbReference type="Gene3D" id="3.40.50.1820">
    <property type="entry name" value="alpha/beta hydrolase"/>
    <property type="match status" value="1"/>
</dbReference>
<sequence length="408" mass="44568">MWALWRDRQTLAVTFFDGLAAAQKSARLTLFFKGISVRRSLICLCLVSLAACAPRGTIVVDPAAAKVGQVEEIFVGSTRAIDADTGTFGRGRSEEEHFARYAISVPPNRKLGEIKFPGRHAKPDPQRHFLTTEQEMHLSRREFSADLHQAFLALPRSQREAVIYVHGFNNTFAEGLYRIAQLSHDLEMPGVTLHYSWPSIGNPLGYVADRDSAMFARDGLERLIHETADAGAERIVLVAHSMGSALTMETLRQVAIRGDNRIRQRMAGVILISPDLDVDLFRMQARTYGALPQPFIIFGSNRDSLLSLSAQLTGQPERLGNLSDISRVADLDVTFLDTKAYSEGSGHFNLGDSAALLQLMSRVADVDAAFGSDQRGKVGLLPGVVLTVQNATQIVLAPVGVVAEGLSN</sequence>
<dbReference type="Proteomes" id="UP000628984">
    <property type="component" value="Unassembled WGS sequence"/>
</dbReference>
<proteinExistence type="predicted"/>
<evidence type="ECO:0000313" key="1">
    <source>
        <dbReference type="EMBL" id="GGW25441.1"/>
    </source>
</evidence>